<comment type="caution">
    <text evidence="3">The sequence shown here is derived from an EMBL/GenBank/DDBJ whole genome shotgun (WGS) entry which is preliminary data.</text>
</comment>
<feature type="chain" id="PRO_5046313209" evidence="2">
    <location>
        <begin position="32"/>
        <end position="330"/>
    </location>
</feature>
<dbReference type="Pfam" id="PF03401">
    <property type="entry name" value="TctC"/>
    <property type="match status" value="1"/>
</dbReference>
<evidence type="ECO:0000256" key="1">
    <source>
        <dbReference type="ARBA" id="ARBA00006987"/>
    </source>
</evidence>
<dbReference type="PROSITE" id="PS51257">
    <property type="entry name" value="PROKAR_LIPOPROTEIN"/>
    <property type="match status" value="1"/>
</dbReference>
<reference evidence="3" key="1">
    <citation type="submission" date="2021-11" db="EMBL/GenBank/DDBJ databases">
        <title>Draft genome sequence of Alcaligenes endophyticus type strain CCUG 75668T.</title>
        <authorList>
            <person name="Salva-Serra F."/>
            <person name="Duran R.E."/>
            <person name="Seeger M."/>
            <person name="Moore E.R.B."/>
            <person name="Jaen-Luchoro D."/>
        </authorList>
    </citation>
    <scope>NUCLEOTIDE SEQUENCE</scope>
    <source>
        <strain evidence="3">CCUG 75668</strain>
    </source>
</reference>
<accession>A0ABT8EM65</accession>
<keyword evidence="2" id="KW-0732">Signal</keyword>
<evidence type="ECO:0000256" key="2">
    <source>
        <dbReference type="SAM" id="SignalP"/>
    </source>
</evidence>
<dbReference type="Gene3D" id="3.40.190.10">
    <property type="entry name" value="Periplasmic binding protein-like II"/>
    <property type="match status" value="1"/>
</dbReference>
<evidence type="ECO:0000313" key="3">
    <source>
        <dbReference type="EMBL" id="MDN4122399.1"/>
    </source>
</evidence>
<comment type="similarity">
    <text evidence="1">Belongs to the UPF0065 (bug) family.</text>
</comment>
<proteinExistence type="inferred from homology"/>
<dbReference type="EMBL" id="JAJHNU010000004">
    <property type="protein sequence ID" value="MDN4122399.1"/>
    <property type="molecule type" value="Genomic_DNA"/>
</dbReference>
<keyword evidence="4" id="KW-1185">Reference proteome</keyword>
<evidence type="ECO:0000313" key="4">
    <source>
        <dbReference type="Proteomes" id="UP001168613"/>
    </source>
</evidence>
<sequence>MKKLMFSAVRDWRKVGAALLVGALSCTQAMAKEDYPTRPVKIVVGFAPGGTNDIIARTIAQKLQTRLGQPFIVENRPGAASAIAGGLVARAEADGYTLLVSSSGGLTVNPVLMKDLSYDAVKDFEPIALLGTFPLVAVTNKDRELNSIADLKAYSESNGNGLNHGVASTSFQLVAELLAQEANLDLTHIMYRGSGPAIEAVMKDEVDVAFLDSGAVVNHIKSGHLKPLAVTTAERSKTLPMVPTVAESGIEGYDAPIWTGFVAPMGTPEAVMSTLRAAMNEILQDEEMVHRLDQLGMEPGNTDAAALSKRIVDDIDRWAQIVKVANIPLR</sequence>
<name>A0ABT8EM65_9BURK</name>
<protein>
    <submittedName>
        <fullName evidence="3">Tripartite tricarboxylate transporter substrate binding protein</fullName>
    </submittedName>
</protein>
<dbReference type="Gene3D" id="3.40.190.150">
    <property type="entry name" value="Bordetella uptake gene, domain 1"/>
    <property type="match status" value="1"/>
</dbReference>
<gene>
    <name evidence="3" type="ORF">LMS43_13980</name>
</gene>
<dbReference type="CDD" id="cd13578">
    <property type="entry name" value="PBP2_Bug27"/>
    <property type="match status" value="1"/>
</dbReference>
<dbReference type="PIRSF" id="PIRSF017082">
    <property type="entry name" value="YflP"/>
    <property type="match status" value="1"/>
</dbReference>
<dbReference type="Proteomes" id="UP001168613">
    <property type="component" value="Unassembled WGS sequence"/>
</dbReference>
<organism evidence="3 4">
    <name type="scientific">Alcaligenes endophyticus</name>
    <dbReference type="NCBI Taxonomy" id="1929088"/>
    <lineage>
        <taxon>Bacteria</taxon>
        <taxon>Pseudomonadati</taxon>
        <taxon>Pseudomonadota</taxon>
        <taxon>Betaproteobacteria</taxon>
        <taxon>Burkholderiales</taxon>
        <taxon>Alcaligenaceae</taxon>
        <taxon>Alcaligenes</taxon>
    </lineage>
</organism>
<dbReference type="PANTHER" id="PTHR42928">
    <property type="entry name" value="TRICARBOXYLATE-BINDING PROTEIN"/>
    <property type="match status" value="1"/>
</dbReference>
<dbReference type="RefSeq" id="WP_266123381.1">
    <property type="nucleotide sequence ID" value="NZ_JAJHNU010000004.1"/>
</dbReference>
<dbReference type="InterPro" id="IPR042100">
    <property type="entry name" value="Bug_dom1"/>
</dbReference>
<dbReference type="SUPFAM" id="SSF53850">
    <property type="entry name" value="Periplasmic binding protein-like II"/>
    <property type="match status" value="1"/>
</dbReference>
<dbReference type="PANTHER" id="PTHR42928:SF5">
    <property type="entry name" value="BLR1237 PROTEIN"/>
    <property type="match status" value="1"/>
</dbReference>
<feature type="signal peptide" evidence="2">
    <location>
        <begin position="1"/>
        <end position="31"/>
    </location>
</feature>
<dbReference type="InterPro" id="IPR005064">
    <property type="entry name" value="BUG"/>
</dbReference>